<feature type="signal peptide" evidence="1">
    <location>
        <begin position="1"/>
        <end position="20"/>
    </location>
</feature>
<protein>
    <submittedName>
        <fullName evidence="2">Tetratricopeptide repeat protein</fullName>
    </submittedName>
</protein>
<dbReference type="RefSeq" id="WP_273631201.1">
    <property type="nucleotide sequence ID" value="NZ_CP117167.1"/>
</dbReference>
<dbReference type="Gene3D" id="1.25.40.10">
    <property type="entry name" value="Tetratricopeptide repeat domain"/>
    <property type="match status" value="4"/>
</dbReference>
<dbReference type="SUPFAM" id="SSF48452">
    <property type="entry name" value="TPR-like"/>
    <property type="match status" value="3"/>
</dbReference>
<keyword evidence="1" id="KW-0732">Signal</keyword>
<proteinExistence type="predicted"/>
<reference evidence="2 3" key="1">
    <citation type="submission" date="2023-02" db="EMBL/GenBank/DDBJ databases">
        <title>Genome sequence of Mucilaginibacter jinjuensis strain KACC 16571.</title>
        <authorList>
            <person name="Kim S."/>
            <person name="Heo J."/>
            <person name="Kwon S.-W."/>
        </authorList>
    </citation>
    <scope>NUCLEOTIDE SEQUENCE [LARGE SCALE GENOMIC DNA]</scope>
    <source>
        <strain evidence="2 3">KACC 16571</strain>
    </source>
</reference>
<dbReference type="EMBL" id="CP117167">
    <property type="protein sequence ID" value="WCT12928.1"/>
    <property type="molecule type" value="Genomic_DNA"/>
</dbReference>
<evidence type="ECO:0000313" key="2">
    <source>
        <dbReference type="EMBL" id="WCT12928.1"/>
    </source>
</evidence>
<keyword evidence="3" id="KW-1185">Reference proteome</keyword>
<organism evidence="2 3">
    <name type="scientific">Mucilaginibacter jinjuensis</name>
    <dbReference type="NCBI Taxonomy" id="1176721"/>
    <lineage>
        <taxon>Bacteria</taxon>
        <taxon>Pseudomonadati</taxon>
        <taxon>Bacteroidota</taxon>
        <taxon>Sphingobacteriia</taxon>
        <taxon>Sphingobacteriales</taxon>
        <taxon>Sphingobacteriaceae</taxon>
        <taxon>Mucilaginibacter</taxon>
    </lineage>
</organism>
<accession>A0ABY7T9L7</accession>
<dbReference type="InterPro" id="IPR019734">
    <property type="entry name" value="TPR_rpt"/>
</dbReference>
<evidence type="ECO:0000313" key="3">
    <source>
        <dbReference type="Proteomes" id="UP001216139"/>
    </source>
</evidence>
<dbReference type="Proteomes" id="UP001216139">
    <property type="component" value="Chromosome"/>
</dbReference>
<name>A0ABY7T9L7_9SPHI</name>
<dbReference type="Pfam" id="PF25058">
    <property type="entry name" value="ARM_TT21"/>
    <property type="match status" value="1"/>
</dbReference>
<feature type="chain" id="PRO_5047313018" evidence="1">
    <location>
        <begin position="21"/>
        <end position="604"/>
    </location>
</feature>
<sequence length="604" mass="69618">MKRFYALIALSLLTCLKVLAQTGDLQLAQQYNLNGEQQKAFDIYQKLYKQDNENYYSYYVNSLISLKKFDEAENITKKLQKKHPTDYQYTVVLGRIYREQGNTAKADEVYDNLIKNLPPDQSLISSLAAEFYQAENAEYAIKIFLQGRKLLHNDQLYTMELINLYRYKRDKEGLTNEYLNFLPANPGYLNQAENIFATVYEGEGDYNVLKFELLKRIQKQPEVTIYADLLTWQYMQQKQYDQALNQALALSRRRDDKGSSIYELCRTLTGDGAYDEAIRGYNFIIEKGTKEDPYYIPSKIDLIDVKNLKITSGKYTNADLLGLEQDYANLLQEFGRNASTAFAMQRMANLQAFKLHKYKDAQKLLQETINLPNLRPQLLSACKLDLGDIYLMDNQPWEATLVYSQVEKANPGTPIGQDATFRNAKLAYYTGDFTWAKGQLDVLKAATSQLIANDALNLSLMITDNTTFDTTGNALRMYARADLWIFKEQQEKALTTLDSIDKKYSGNSLADDILMAKARIYIQRKDYPTAVTALKQIAEDHKFDLWADDAVYMLGDIYENQLNDKVQAKTYYQKIITDYPGSLWINEARKRFRLLRGDKPDSSS</sequence>
<gene>
    <name evidence="2" type="ORF">PQO05_03140</name>
</gene>
<dbReference type="InterPro" id="IPR011990">
    <property type="entry name" value="TPR-like_helical_dom_sf"/>
</dbReference>
<evidence type="ECO:0000256" key="1">
    <source>
        <dbReference type="SAM" id="SignalP"/>
    </source>
</evidence>
<dbReference type="Pfam" id="PF13176">
    <property type="entry name" value="TPR_7"/>
    <property type="match status" value="1"/>
</dbReference>